<keyword evidence="4" id="KW-1133">Transmembrane helix</keyword>
<dbReference type="PANTHER" id="PTHR43507">
    <property type="entry name" value="NADH-UBIQUINONE OXIDOREDUCTASE CHAIN 4"/>
    <property type="match status" value="1"/>
</dbReference>
<dbReference type="RefSeq" id="WP_277862518.1">
    <property type="nucleotide sequence ID" value="NZ_JARRAG010000002.1"/>
</dbReference>
<feature type="transmembrane region" description="Helical" evidence="4">
    <location>
        <begin position="379"/>
        <end position="403"/>
    </location>
</feature>
<protein>
    <submittedName>
        <fullName evidence="6">Proton-conducting transporter membrane subunit</fullName>
    </submittedName>
</protein>
<evidence type="ECO:0000313" key="6">
    <source>
        <dbReference type="EMBL" id="MDG3006218.1"/>
    </source>
</evidence>
<feature type="transmembrane region" description="Helical" evidence="4">
    <location>
        <begin position="276"/>
        <end position="298"/>
    </location>
</feature>
<feature type="transmembrane region" description="Helical" evidence="4">
    <location>
        <begin position="6"/>
        <end position="23"/>
    </location>
</feature>
<accession>A0ABT6FF64</accession>
<feature type="transmembrane region" description="Helical" evidence="4">
    <location>
        <begin position="247"/>
        <end position="269"/>
    </location>
</feature>
<feature type="region of interest" description="Disordered" evidence="3">
    <location>
        <begin position="470"/>
        <end position="492"/>
    </location>
</feature>
<comment type="subcellular location">
    <subcellularLocation>
        <location evidence="1">Endomembrane system</location>
        <topology evidence="1">Multi-pass membrane protein</topology>
    </subcellularLocation>
    <subcellularLocation>
        <location evidence="2">Membrane</location>
        <topology evidence="2">Multi-pass membrane protein</topology>
    </subcellularLocation>
</comment>
<keyword evidence="4" id="KW-0472">Membrane</keyword>
<feature type="transmembrane region" description="Helical" evidence="4">
    <location>
        <begin position="35"/>
        <end position="52"/>
    </location>
</feature>
<dbReference type="PANTHER" id="PTHR43507:SF1">
    <property type="entry name" value="NADH-UBIQUINONE OXIDOREDUCTASE CHAIN 4"/>
    <property type="match status" value="1"/>
</dbReference>
<evidence type="ECO:0000259" key="5">
    <source>
        <dbReference type="Pfam" id="PF00361"/>
    </source>
</evidence>
<feature type="transmembrane region" description="Helical" evidence="4">
    <location>
        <begin position="345"/>
        <end position="367"/>
    </location>
</feature>
<reference evidence="6 7" key="1">
    <citation type="submission" date="2023-03" db="EMBL/GenBank/DDBJ databases">
        <title>Paludisphaera mucosa sp. nov. a novel planctomycete from northern fen.</title>
        <authorList>
            <person name="Ivanova A."/>
        </authorList>
    </citation>
    <scope>NUCLEOTIDE SEQUENCE [LARGE SCALE GENOMIC DNA]</scope>
    <source>
        <strain evidence="6 7">Pla2</strain>
    </source>
</reference>
<feature type="transmembrane region" description="Helical" evidence="4">
    <location>
        <begin position="304"/>
        <end position="324"/>
    </location>
</feature>
<dbReference type="Pfam" id="PF00361">
    <property type="entry name" value="Proton_antipo_M"/>
    <property type="match status" value="1"/>
</dbReference>
<dbReference type="InterPro" id="IPR003918">
    <property type="entry name" value="NADH_UbQ_OxRdtase"/>
</dbReference>
<keyword evidence="2 4" id="KW-0812">Transmembrane</keyword>
<proteinExistence type="predicted"/>
<keyword evidence="7" id="KW-1185">Reference proteome</keyword>
<evidence type="ECO:0000256" key="4">
    <source>
        <dbReference type="SAM" id="Phobius"/>
    </source>
</evidence>
<dbReference type="EMBL" id="JARRAG010000002">
    <property type="protein sequence ID" value="MDG3006218.1"/>
    <property type="molecule type" value="Genomic_DNA"/>
</dbReference>
<feature type="transmembrane region" description="Helical" evidence="4">
    <location>
        <begin position="189"/>
        <end position="211"/>
    </location>
</feature>
<gene>
    <name evidence="6" type="ORF">PZE19_20800</name>
</gene>
<dbReference type="InterPro" id="IPR001750">
    <property type="entry name" value="ND/Mrp_TM"/>
</dbReference>
<feature type="transmembrane region" description="Helical" evidence="4">
    <location>
        <begin position="121"/>
        <end position="147"/>
    </location>
</feature>
<feature type="transmembrane region" description="Helical" evidence="4">
    <location>
        <begin position="424"/>
        <end position="443"/>
    </location>
</feature>
<organism evidence="6 7">
    <name type="scientific">Paludisphaera mucosa</name>
    <dbReference type="NCBI Taxonomy" id="3030827"/>
    <lineage>
        <taxon>Bacteria</taxon>
        <taxon>Pseudomonadati</taxon>
        <taxon>Planctomycetota</taxon>
        <taxon>Planctomycetia</taxon>
        <taxon>Isosphaerales</taxon>
        <taxon>Isosphaeraceae</taxon>
        <taxon>Paludisphaera</taxon>
    </lineage>
</organism>
<feature type="domain" description="NADH:quinone oxidoreductase/Mrp antiporter transmembrane" evidence="5">
    <location>
        <begin position="184"/>
        <end position="391"/>
    </location>
</feature>
<evidence type="ECO:0000313" key="7">
    <source>
        <dbReference type="Proteomes" id="UP001216907"/>
    </source>
</evidence>
<evidence type="ECO:0000256" key="1">
    <source>
        <dbReference type="ARBA" id="ARBA00004127"/>
    </source>
</evidence>
<dbReference type="Proteomes" id="UP001216907">
    <property type="component" value="Unassembled WGS sequence"/>
</dbReference>
<name>A0ABT6FF64_9BACT</name>
<evidence type="ECO:0000256" key="2">
    <source>
        <dbReference type="RuleBase" id="RU000320"/>
    </source>
</evidence>
<sequence length="492" mass="53250">MSSMRFPWLELAIILPVLGAIWVKFRRDPRVARRHALAITALTLLATLGAWADFANLGTRTAQDPSHPLSQFTGRDLLAIDALNAPLMPLGALLNFLTILSTLRTKFREFSLPRTLISESILLSIFSASTSWGVVTMMALAVVPRFLESIQQRQPSRVYLAHMGLFVILLVLGEMGVSRAATPQEQPLWAILMLTLAVLLRGGVVPVHCWMTDLFEHASFGTALLFVTPMTAAFGVTRLVVPVAPTWALQIISVMSLITAIYAAGMALVQRDARRFFCYIFLSHSSLVLVGIETATPIGLTGSLSLWLSVSLSLTGFGLVLRCVEARVGRILLTEFLGLYDQIPMMAGLFLLTGLASVGFPGTAGFISIELIVEAAVQALPFVGPLIVIVTALNGLAVTQAYFRIFAGRSASSSIDLRIRRPERIAVMITTFLIIGGGLFPQWGVTSRYHAALQLLAERARVAEAARPAPWPAPPVAHVRPAPPAGSGGRQR</sequence>
<comment type="caution">
    <text evidence="6">The sequence shown here is derived from an EMBL/GenBank/DDBJ whole genome shotgun (WGS) entry which is preliminary data.</text>
</comment>
<evidence type="ECO:0000256" key="3">
    <source>
        <dbReference type="SAM" id="MobiDB-lite"/>
    </source>
</evidence>
<feature type="transmembrane region" description="Helical" evidence="4">
    <location>
        <begin position="159"/>
        <end position="177"/>
    </location>
</feature>